<proteinExistence type="inferred from homology"/>
<evidence type="ECO:0000313" key="11">
    <source>
        <dbReference type="Proteomes" id="UP000306509"/>
    </source>
</evidence>
<dbReference type="STRING" id="180332.GCA_000797495_03371"/>
<comment type="subcellular location">
    <subcellularLocation>
        <location evidence="1">Cell inner membrane</location>
        <topology evidence="1">Multi-pass membrane protein</topology>
    </subcellularLocation>
</comment>
<feature type="domain" description="Type II secretion system protein GspF" evidence="9">
    <location>
        <begin position="65"/>
        <end position="191"/>
    </location>
</feature>
<organism evidence="10 11">
    <name type="scientific">Robinsoniella peoriensis</name>
    <dbReference type="NCBI Taxonomy" id="180332"/>
    <lineage>
        <taxon>Bacteria</taxon>
        <taxon>Bacillati</taxon>
        <taxon>Bacillota</taxon>
        <taxon>Clostridia</taxon>
        <taxon>Lachnospirales</taxon>
        <taxon>Lachnospiraceae</taxon>
        <taxon>Robinsoniella</taxon>
    </lineage>
</organism>
<comment type="caution">
    <text evidence="10">The sequence shown here is derived from an EMBL/GenBank/DDBJ whole genome shotgun (WGS) entry which is preliminary data.</text>
</comment>
<evidence type="ECO:0000256" key="7">
    <source>
        <dbReference type="ARBA" id="ARBA00023136"/>
    </source>
</evidence>
<reference evidence="10 11" key="1">
    <citation type="journal article" date="2019" name="Anaerobe">
        <title>Detection of Robinsoniella peoriensis in multiple bone samples of a trauma patient.</title>
        <authorList>
            <person name="Schrottner P."/>
            <person name="Hartwich K."/>
            <person name="Bunk B."/>
            <person name="Schober I."/>
            <person name="Helbig S."/>
            <person name="Rudolph W.W."/>
            <person name="Gunzer F."/>
        </authorList>
    </citation>
    <scope>NUCLEOTIDE SEQUENCE [LARGE SCALE GENOMIC DNA]</scope>
    <source>
        <strain evidence="10 11">DSM 106044</strain>
    </source>
</reference>
<sequence length="408" mass="45826">MARFRYTARDVEGKVVKKYVEATNYADVYDNIEKNGLQPVKIIQLDKQEKQTKAKKLSLKTVTLFCKQFGSMLSAGIPLVKAFDILTVQAKQTGQRQLYKIYKNIYQNIQKGMSLNECMRVEGDVFPPMLVNMVKAGEASGNLDVVIQKCGVYFEAQHKLKNKIKSGLLYPKILLVLLVCIVVGLFTFILPKFFDVFTQLDMELPAVTQVVVSISNFFISKWLYIVIVIVAIWLLFTILMTNYQFAFYIDQIKTQLPAIKVATEKVAIANFSSTMAVLYGSGVSMLDSLEIASSILSNRYYEDRFKSVIKAVESGKMLSASLDKENIFEPMFTSLMYVGEEAGNLEQILQDISEFYMSEAEEAIARMVTLIEPIILVVIGLLLLVVVAAVILPSFSLASQVTEMAQNN</sequence>
<dbReference type="PANTHER" id="PTHR30012:SF0">
    <property type="entry name" value="TYPE II SECRETION SYSTEM PROTEIN F-RELATED"/>
    <property type="match status" value="1"/>
</dbReference>
<protein>
    <submittedName>
        <fullName evidence="10">General secretion pathway protein F</fullName>
    </submittedName>
</protein>
<dbReference type="PRINTS" id="PR00812">
    <property type="entry name" value="BCTERIALGSPF"/>
</dbReference>
<dbReference type="InterPro" id="IPR018076">
    <property type="entry name" value="T2SS_GspF_dom"/>
</dbReference>
<dbReference type="Gene3D" id="1.20.81.30">
    <property type="entry name" value="Type II secretion system (T2SS), domain F"/>
    <property type="match status" value="2"/>
</dbReference>
<feature type="domain" description="Type II secretion system protein GspF" evidence="9">
    <location>
        <begin position="271"/>
        <end position="393"/>
    </location>
</feature>
<evidence type="ECO:0000256" key="3">
    <source>
        <dbReference type="ARBA" id="ARBA00022475"/>
    </source>
</evidence>
<keyword evidence="4" id="KW-0997">Cell inner membrane</keyword>
<keyword evidence="6 8" id="KW-1133">Transmembrane helix</keyword>
<dbReference type="Proteomes" id="UP000306509">
    <property type="component" value="Unassembled WGS sequence"/>
</dbReference>
<dbReference type="RefSeq" id="WP_138002253.1">
    <property type="nucleotide sequence ID" value="NZ_QGQD01000038.1"/>
</dbReference>
<dbReference type="InterPro" id="IPR042094">
    <property type="entry name" value="T2SS_GspF_sf"/>
</dbReference>
<keyword evidence="3" id="KW-1003">Cell membrane</keyword>
<evidence type="ECO:0000256" key="8">
    <source>
        <dbReference type="SAM" id="Phobius"/>
    </source>
</evidence>
<name>A0A4U8QAF6_9FIRM</name>
<dbReference type="EMBL" id="QGQD01000038">
    <property type="protein sequence ID" value="TLD01444.1"/>
    <property type="molecule type" value="Genomic_DNA"/>
</dbReference>
<dbReference type="AlphaFoldDB" id="A0A4U8QAF6"/>
<evidence type="ECO:0000259" key="9">
    <source>
        <dbReference type="Pfam" id="PF00482"/>
    </source>
</evidence>
<gene>
    <name evidence="10" type="primary">epsF_1</name>
    <name evidence="10" type="ORF">DSM106044_01664</name>
</gene>
<keyword evidence="5 8" id="KW-0812">Transmembrane</keyword>
<comment type="similarity">
    <text evidence="2">Belongs to the GSP F family.</text>
</comment>
<dbReference type="Pfam" id="PF00482">
    <property type="entry name" value="T2SSF"/>
    <property type="match status" value="2"/>
</dbReference>
<feature type="transmembrane region" description="Helical" evidence="8">
    <location>
        <begin position="374"/>
        <end position="395"/>
    </location>
</feature>
<feature type="transmembrane region" description="Helical" evidence="8">
    <location>
        <begin position="169"/>
        <end position="190"/>
    </location>
</feature>
<evidence type="ECO:0000313" key="10">
    <source>
        <dbReference type="EMBL" id="TLD01444.1"/>
    </source>
</evidence>
<evidence type="ECO:0000256" key="4">
    <source>
        <dbReference type="ARBA" id="ARBA00022519"/>
    </source>
</evidence>
<dbReference type="PANTHER" id="PTHR30012">
    <property type="entry name" value="GENERAL SECRETION PATHWAY PROTEIN"/>
    <property type="match status" value="1"/>
</dbReference>
<dbReference type="InterPro" id="IPR003004">
    <property type="entry name" value="GspF/PilC"/>
</dbReference>
<evidence type="ECO:0000256" key="1">
    <source>
        <dbReference type="ARBA" id="ARBA00004429"/>
    </source>
</evidence>
<evidence type="ECO:0000256" key="5">
    <source>
        <dbReference type="ARBA" id="ARBA00022692"/>
    </source>
</evidence>
<accession>A0A4U8QAF6</accession>
<dbReference type="GO" id="GO:0005886">
    <property type="term" value="C:plasma membrane"/>
    <property type="evidence" value="ECO:0007669"/>
    <property type="project" value="UniProtKB-SubCell"/>
</dbReference>
<keyword evidence="11" id="KW-1185">Reference proteome</keyword>
<dbReference type="FunFam" id="1.20.81.30:FF:000001">
    <property type="entry name" value="Type II secretion system protein F"/>
    <property type="match status" value="1"/>
</dbReference>
<evidence type="ECO:0000256" key="2">
    <source>
        <dbReference type="ARBA" id="ARBA00005745"/>
    </source>
</evidence>
<feature type="transmembrane region" description="Helical" evidence="8">
    <location>
        <begin position="222"/>
        <end position="243"/>
    </location>
</feature>
<keyword evidence="7 8" id="KW-0472">Membrane</keyword>
<evidence type="ECO:0000256" key="6">
    <source>
        <dbReference type="ARBA" id="ARBA00022989"/>
    </source>
</evidence>